<keyword evidence="2" id="KW-1185">Reference proteome</keyword>
<dbReference type="EMBL" id="CAJDYZ010011933">
    <property type="protein sequence ID" value="CAD1480297.1"/>
    <property type="molecule type" value="Genomic_DNA"/>
</dbReference>
<name>A0A6V7HIC1_9HYME</name>
<protein>
    <submittedName>
        <fullName evidence="1">Uncharacterized protein</fullName>
    </submittedName>
</protein>
<proteinExistence type="predicted"/>
<gene>
    <name evidence="1" type="ORF">MHI_LOCUS911954</name>
</gene>
<evidence type="ECO:0000313" key="1">
    <source>
        <dbReference type="EMBL" id="CAD1480297.1"/>
    </source>
</evidence>
<reference evidence="1" key="1">
    <citation type="submission" date="2020-07" db="EMBL/GenBank/DDBJ databases">
        <authorList>
            <person name="Nazaruddin N."/>
        </authorList>
    </citation>
    <scope>NUCLEOTIDE SEQUENCE</scope>
</reference>
<dbReference type="AlphaFoldDB" id="A0A6V7HIC1"/>
<comment type="caution">
    <text evidence="1">The sequence shown here is derived from an EMBL/GenBank/DDBJ whole genome shotgun (WGS) entry which is preliminary data.</text>
</comment>
<evidence type="ECO:0000313" key="2">
    <source>
        <dbReference type="Proteomes" id="UP000752696"/>
    </source>
</evidence>
<feature type="non-terminal residue" evidence="1">
    <location>
        <position position="194"/>
    </location>
</feature>
<dbReference type="Proteomes" id="UP000752696">
    <property type="component" value="Unassembled WGS sequence"/>
</dbReference>
<dbReference type="OrthoDB" id="10306367at2759"/>
<accession>A0A6V7HIC1</accession>
<sequence>RNSIQQSDVLYGISQNIAAKRTEANCRLSESLWRSKYRVQESFESLWLNRTRALILRFAGPGRPSSPIFDDLDLGSTRKPGPKAKLPVPVEGGLVRSPRELPRFEKPRDRRAAQDLKDLVMKLATRALFPETKDFHYAEPPPTPIASRLCACFMCYTARGPLQRVLDYNTFTWPTVYKHDTVVGMRTFLLVVNA</sequence>
<organism evidence="1 2">
    <name type="scientific">Heterotrigona itama</name>
    <dbReference type="NCBI Taxonomy" id="395501"/>
    <lineage>
        <taxon>Eukaryota</taxon>
        <taxon>Metazoa</taxon>
        <taxon>Ecdysozoa</taxon>
        <taxon>Arthropoda</taxon>
        <taxon>Hexapoda</taxon>
        <taxon>Insecta</taxon>
        <taxon>Pterygota</taxon>
        <taxon>Neoptera</taxon>
        <taxon>Endopterygota</taxon>
        <taxon>Hymenoptera</taxon>
        <taxon>Apocrita</taxon>
        <taxon>Aculeata</taxon>
        <taxon>Apoidea</taxon>
        <taxon>Anthophila</taxon>
        <taxon>Apidae</taxon>
        <taxon>Heterotrigona</taxon>
    </lineage>
</organism>